<reference evidence="6" key="2">
    <citation type="submission" date="2020-09" db="EMBL/GenBank/DDBJ databases">
        <authorList>
            <person name="Sun Q."/>
            <person name="Ohkuma M."/>
        </authorList>
    </citation>
    <scope>NUCLEOTIDE SEQUENCE</scope>
    <source>
        <strain evidence="6">JCM 3276</strain>
    </source>
</reference>
<dbReference type="EMBL" id="BMRB01000002">
    <property type="protein sequence ID" value="GGS27553.1"/>
    <property type="molecule type" value="Genomic_DNA"/>
</dbReference>
<feature type="transmembrane region" description="Helical" evidence="5">
    <location>
        <begin position="225"/>
        <end position="246"/>
    </location>
</feature>
<reference evidence="6" key="1">
    <citation type="journal article" date="2014" name="Int. J. Syst. Evol. Microbiol.">
        <title>Complete genome sequence of Corynebacterium casei LMG S-19264T (=DSM 44701T), isolated from a smear-ripened cheese.</title>
        <authorList>
            <consortium name="US DOE Joint Genome Institute (JGI-PGF)"/>
            <person name="Walter F."/>
            <person name="Albersmeier A."/>
            <person name="Kalinowski J."/>
            <person name="Ruckert C."/>
        </authorList>
    </citation>
    <scope>NUCLEOTIDE SEQUENCE</scope>
    <source>
        <strain evidence="6">JCM 3276</strain>
    </source>
</reference>
<keyword evidence="3 5" id="KW-1133">Transmembrane helix</keyword>
<dbReference type="Proteomes" id="UP000660680">
    <property type="component" value="Unassembled WGS sequence"/>
</dbReference>
<evidence type="ECO:0000256" key="3">
    <source>
        <dbReference type="ARBA" id="ARBA00022989"/>
    </source>
</evidence>
<feature type="transmembrane region" description="Helical" evidence="5">
    <location>
        <begin position="143"/>
        <end position="166"/>
    </location>
</feature>
<dbReference type="Pfam" id="PF02361">
    <property type="entry name" value="CbiQ"/>
    <property type="match status" value="1"/>
</dbReference>
<organism evidence="6 7">
    <name type="scientific">Actinokineospora fastidiosa</name>
    <dbReference type="NCBI Taxonomy" id="1816"/>
    <lineage>
        <taxon>Bacteria</taxon>
        <taxon>Bacillati</taxon>
        <taxon>Actinomycetota</taxon>
        <taxon>Actinomycetes</taxon>
        <taxon>Pseudonocardiales</taxon>
        <taxon>Pseudonocardiaceae</taxon>
        <taxon>Actinokineospora</taxon>
    </lineage>
</organism>
<accession>A0A918GBK9</accession>
<evidence type="ECO:0000313" key="7">
    <source>
        <dbReference type="Proteomes" id="UP000660680"/>
    </source>
</evidence>
<evidence type="ECO:0000256" key="5">
    <source>
        <dbReference type="SAM" id="Phobius"/>
    </source>
</evidence>
<evidence type="ECO:0000256" key="4">
    <source>
        <dbReference type="ARBA" id="ARBA00023136"/>
    </source>
</evidence>
<evidence type="ECO:0000313" key="6">
    <source>
        <dbReference type="EMBL" id="GGS27553.1"/>
    </source>
</evidence>
<name>A0A918GBK9_9PSEU</name>
<evidence type="ECO:0000256" key="2">
    <source>
        <dbReference type="ARBA" id="ARBA00022692"/>
    </source>
</evidence>
<sequence length="351" mass="36309">MTVHPGAWWLWALGLAAVAARTTNPLLLGLVAVVAGYVVMRCRTAAPWAAAYGMFLKLGLIVIAIRVLFHVLIGGTSGPTELFALPEVPLPDWTGDIRLGGPVSAEGLAHAVYQGLQLAVLLGCVGAANALANPKRLLKTLPAALYEVSVAVVVALTVAPQLAVAARDVRRARQLRGDPARGRRAVRTLLVPVLEDALDRALTLAAAMDSRGYGRTAGLPARTRLLTSALVVGGLLGLCVGAYGLLDASAPAVVGLPMLVAGALLAVAGLRLGARRVRRTMYRPDRWSVPAGLIAASGVAAIAVTVVAEVMGTVLVPQTVPLVWPELPLLPAVGVLVALAPIALRRPEVPA</sequence>
<keyword evidence="2 5" id="KW-0812">Transmembrane</keyword>
<keyword evidence="4 5" id="KW-0472">Membrane</keyword>
<dbReference type="AlphaFoldDB" id="A0A918GBK9"/>
<proteinExistence type="predicted"/>
<feature type="transmembrane region" description="Helical" evidence="5">
    <location>
        <begin position="293"/>
        <end position="315"/>
    </location>
</feature>
<feature type="transmembrane region" description="Helical" evidence="5">
    <location>
        <begin position="327"/>
        <end position="344"/>
    </location>
</feature>
<dbReference type="PANTHER" id="PTHR33514">
    <property type="entry name" value="PROTEIN ABCI12, CHLOROPLASTIC"/>
    <property type="match status" value="1"/>
</dbReference>
<feature type="transmembrane region" description="Helical" evidence="5">
    <location>
        <begin position="51"/>
        <end position="73"/>
    </location>
</feature>
<dbReference type="RefSeq" id="WP_189210193.1">
    <property type="nucleotide sequence ID" value="NZ_BMRB01000002.1"/>
</dbReference>
<dbReference type="InterPro" id="IPR003339">
    <property type="entry name" value="ABC/ECF_trnsptr_transmembrane"/>
</dbReference>
<dbReference type="PANTHER" id="PTHR33514:SF15">
    <property type="entry name" value="COBALT TRANSPORT PROTEIN"/>
    <property type="match status" value="1"/>
</dbReference>
<comment type="caution">
    <text evidence="6">The sequence shown here is derived from an EMBL/GenBank/DDBJ whole genome shotgun (WGS) entry which is preliminary data.</text>
</comment>
<gene>
    <name evidence="6" type="ORF">GCM10010171_20380</name>
</gene>
<feature type="transmembrane region" description="Helical" evidence="5">
    <location>
        <begin position="252"/>
        <end position="272"/>
    </location>
</feature>
<comment type="subcellular location">
    <subcellularLocation>
        <location evidence="1">Membrane</location>
        <topology evidence="1">Multi-pass membrane protein</topology>
    </subcellularLocation>
</comment>
<dbReference type="GO" id="GO:0005886">
    <property type="term" value="C:plasma membrane"/>
    <property type="evidence" value="ECO:0007669"/>
    <property type="project" value="TreeGrafter"/>
</dbReference>
<feature type="transmembrane region" description="Helical" evidence="5">
    <location>
        <begin position="6"/>
        <end position="39"/>
    </location>
</feature>
<protein>
    <submittedName>
        <fullName evidence="6">Cobalt ABC transporter permease</fullName>
    </submittedName>
</protein>
<evidence type="ECO:0000256" key="1">
    <source>
        <dbReference type="ARBA" id="ARBA00004141"/>
    </source>
</evidence>
<keyword evidence="7" id="KW-1185">Reference proteome</keyword>